<feature type="region of interest" description="Disordered" evidence="1">
    <location>
        <begin position="67"/>
        <end position="86"/>
    </location>
</feature>
<feature type="region of interest" description="Disordered" evidence="1">
    <location>
        <begin position="454"/>
        <end position="476"/>
    </location>
</feature>
<feature type="region of interest" description="Disordered" evidence="1">
    <location>
        <begin position="99"/>
        <end position="224"/>
    </location>
</feature>
<gene>
    <name evidence="3" type="ORF">UTRI_03028_B</name>
</gene>
<feature type="domain" description="BTB" evidence="2">
    <location>
        <begin position="250"/>
        <end position="326"/>
    </location>
</feature>
<keyword evidence="4" id="KW-1185">Reference proteome</keyword>
<evidence type="ECO:0000259" key="2">
    <source>
        <dbReference type="PROSITE" id="PS50097"/>
    </source>
</evidence>
<protein>
    <recommendedName>
        <fullName evidence="2">BTB domain-containing protein</fullName>
    </recommendedName>
</protein>
<feature type="compositionally biased region" description="Low complexity" evidence="1">
    <location>
        <begin position="111"/>
        <end position="123"/>
    </location>
</feature>
<sequence length="590" mass="64766">MPMTEAELTSSLHRVGRIYWHRPDTADCLVAVTRLSQRQRSPQQHQHHRHQNPCICNATDRIVESKLSKRQLRQSASTAPSTPLLQTFSPTISASTLPAICSSPNRLGQMPPASTSTPTQPSSLARCRESDKDFGTKPSNLDGDGVDGTCGSVLQSTQKSSYRSTIGQVPRHRSRASISTLSTLGEDPSPAASEPRRTDAETTASSSISRLLSSGDIRRESAPPNMYAAGTCTRCHSHADDEQDQRVTTYRLHRDFLISQSQVFKQLLQPGRGDAASPEGTAVKGDPSISDDTNHPTTSIEIALPDPSSFAVLIEFFYMGNFNKLTAAMESGKVRWENVMLNASHLGLSAGLKMQLGRWWRERQDRLHASDSVRQAYYRSSMPAEGYVWTSGVDGSGEIGVRYGASTSRSGSGGRRCRAYTTGSRQQVERSECKVSMMPSRALALPTGLVRSVSEEGIPSGSKRFRTTEPDTEASYRHNRHCNTGLQHTNTARSVVQSPRSSTVPNHLPRTRQSMDACWPRKAHDASVEEQLQKDEGRLDDRRAVTRQERPSTVRQLLLGGGKRRRALSNLAYYCSAGTQGSSISAPVKQ</sequence>
<evidence type="ECO:0000313" key="3">
    <source>
        <dbReference type="EMBL" id="SPO25550.1"/>
    </source>
</evidence>
<dbReference type="Proteomes" id="UP000324022">
    <property type="component" value="Unassembled WGS sequence"/>
</dbReference>
<name>A0A5C3E645_9BASI</name>
<proteinExistence type="predicted"/>
<dbReference type="InterPro" id="IPR000210">
    <property type="entry name" value="BTB/POZ_dom"/>
</dbReference>
<evidence type="ECO:0000313" key="4">
    <source>
        <dbReference type="Proteomes" id="UP000324022"/>
    </source>
</evidence>
<feature type="region of interest" description="Disordered" evidence="1">
    <location>
        <begin position="271"/>
        <end position="293"/>
    </location>
</feature>
<feature type="compositionally biased region" description="Polar residues" evidence="1">
    <location>
        <begin position="152"/>
        <end position="167"/>
    </location>
</feature>
<evidence type="ECO:0000256" key="1">
    <source>
        <dbReference type="SAM" id="MobiDB-lite"/>
    </source>
</evidence>
<accession>A0A5C3E645</accession>
<dbReference type="EMBL" id="OOIN01000011">
    <property type="protein sequence ID" value="SPO25550.1"/>
    <property type="molecule type" value="Genomic_DNA"/>
</dbReference>
<feature type="compositionally biased region" description="Basic and acidic residues" evidence="1">
    <location>
        <begin position="126"/>
        <end position="135"/>
    </location>
</feature>
<dbReference type="PROSITE" id="PS50097">
    <property type="entry name" value="BTB"/>
    <property type="match status" value="1"/>
</dbReference>
<dbReference type="OrthoDB" id="3366352at2759"/>
<dbReference type="CDD" id="cd18186">
    <property type="entry name" value="BTB_POZ_ZBTB_KLHL-like"/>
    <property type="match status" value="1"/>
</dbReference>
<feature type="compositionally biased region" description="Low complexity" evidence="1">
    <location>
        <begin position="205"/>
        <end position="214"/>
    </location>
</feature>
<organism evidence="3 4">
    <name type="scientific">Ustilago trichophora</name>
    <dbReference type="NCBI Taxonomy" id="86804"/>
    <lineage>
        <taxon>Eukaryota</taxon>
        <taxon>Fungi</taxon>
        <taxon>Dikarya</taxon>
        <taxon>Basidiomycota</taxon>
        <taxon>Ustilaginomycotina</taxon>
        <taxon>Ustilaginomycetes</taxon>
        <taxon>Ustilaginales</taxon>
        <taxon>Ustilaginaceae</taxon>
        <taxon>Ustilago</taxon>
    </lineage>
</organism>
<reference evidence="3 4" key="1">
    <citation type="submission" date="2018-03" db="EMBL/GenBank/DDBJ databases">
        <authorList>
            <person name="Guldener U."/>
        </authorList>
    </citation>
    <scope>NUCLEOTIDE SEQUENCE [LARGE SCALE GENOMIC DNA]</scope>
    <source>
        <strain evidence="3 4">NBRC100155</strain>
    </source>
</reference>
<feature type="compositionally biased region" description="Polar residues" evidence="1">
    <location>
        <begin position="73"/>
        <end position="86"/>
    </location>
</feature>
<dbReference type="AlphaFoldDB" id="A0A5C3E645"/>